<evidence type="ECO:0000259" key="6">
    <source>
        <dbReference type="Pfam" id="PF24552"/>
    </source>
</evidence>
<evidence type="ECO:0000256" key="5">
    <source>
        <dbReference type="ARBA" id="ARBA00023157"/>
    </source>
</evidence>
<proteinExistence type="inferred from homology"/>
<keyword evidence="3" id="KW-0295">Fungicide</keyword>
<keyword evidence="5" id="KW-1015">Disulfide bond</keyword>
<evidence type="ECO:0000313" key="8">
    <source>
        <dbReference type="Proteomes" id="UP000824890"/>
    </source>
</evidence>
<feature type="domain" description="Defensin-like" evidence="6">
    <location>
        <begin position="42"/>
        <end position="88"/>
    </location>
</feature>
<accession>A0ABQ8AH68</accession>
<evidence type="ECO:0000256" key="3">
    <source>
        <dbReference type="ARBA" id="ARBA00022577"/>
    </source>
</evidence>
<keyword evidence="2" id="KW-0929">Antimicrobial</keyword>
<feature type="non-terminal residue" evidence="7">
    <location>
        <position position="1"/>
    </location>
</feature>
<evidence type="ECO:0000256" key="1">
    <source>
        <dbReference type="ARBA" id="ARBA00006722"/>
    </source>
</evidence>
<keyword evidence="4" id="KW-0611">Plant defense</keyword>
<comment type="caution">
    <text evidence="7">The sequence shown here is derived from an EMBL/GenBank/DDBJ whole genome shotgun (WGS) entry which is preliminary data.</text>
</comment>
<dbReference type="EMBL" id="JAGKQM010000013">
    <property type="protein sequence ID" value="KAH0891896.1"/>
    <property type="molecule type" value="Genomic_DNA"/>
</dbReference>
<organism evidence="7 8">
    <name type="scientific">Brassica napus</name>
    <name type="common">Rape</name>
    <dbReference type="NCBI Taxonomy" id="3708"/>
    <lineage>
        <taxon>Eukaryota</taxon>
        <taxon>Viridiplantae</taxon>
        <taxon>Streptophyta</taxon>
        <taxon>Embryophyta</taxon>
        <taxon>Tracheophyta</taxon>
        <taxon>Spermatophyta</taxon>
        <taxon>Magnoliopsida</taxon>
        <taxon>eudicotyledons</taxon>
        <taxon>Gunneridae</taxon>
        <taxon>Pentapetalae</taxon>
        <taxon>rosids</taxon>
        <taxon>malvids</taxon>
        <taxon>Brassicales</taxon>
        <taxon>Brassicaceae</taxon>
        <taxon>Brassiceae</taxon>
        <taxon>Brassica</taxon>
    </lineage>
</organism>
<evidence type="ECO:0000256" key="2">
    <source>
        <dbReference type="ARBA" id="ARBA00022529"/>
    </source>
</evidence>
<protein>
    <recommendedName>
        <fullName evidence="6">Defensin-like domain-containing protein</fullName>
    </recommendedName>
</protein>
<keyword evidence="8" id="KW-1185">Reference proteome</keyword>
<dbReference type="Proteomes" id="UP000824890">
    <property type="component" value="Unassembled WGS sequence"/>
</dbReference>
<dbReference type="InterPro" id="IPR056373">
    <property type="entry name" value="Defensin-like_dom"/>
</dbReference>
<dbReference type="Pfam" id="PF24552">
    <property type="entry name" value="Defensin"/>
    <property type="match status" value="1"/>
</dbReference>
<reference evidence="7 8" key="1">
    <citation type="submission" date="2021-05" db="EMBL/GenBank/DDBJ databases">
        <title>Genome Assembly of Synthetic Allotetraploid Brassica napus Reveals Homoeologous Exchanges between Subgenomes.</title>
        <authorList>
            <person name="Davis J.T."/>
        </authorList>
    </citation>
    <scope>NUCLEOTIDE SEQUENCE [LARGE SCALE GENOMIC DNA]</scope>
    <source>
        <strain evidence="8">cv. Da-Ae</strain>
        <tissue evidence="7">Seedling</tissue>
    </source>
</reference>
<evidence type="ECO:0000256" key="4">
    <source>
        <dbReference type="ARBA" id="ARBA00022821"/>
    </source>
</evidence>
<gene>
    <name evidence="7" type="ORF">HID58_054325</name>
</gene>
<evidence type="ECO:0000313" key="7">
    <source>
        <dbReference type="EMBL" id="KAH0891896.1"/>
    </source>
</evidence>
<sequence length="88" mass="9819">HLTYKNTMGVTKTQLAFLVLVVFVTFLSNHNVLAAELEKFSYDHCRVLCSDTYAWHECWTDCITAGYHGAGECASPSPNVPKKCCCQT</sequence>
<comment type="similarity">
    <text evidence="1">Belongs to the DEFL family.</text>
</comment>
<name>A0ABQ8AH68_BRANA</name>